<feature type="binding site" evidence="8">
    <location>
        <position position="25"/>
    </location>
    <ligand>
        <name>[4Fe-4S] cluster</name>
        <dbReference type="ChEBI" id="CHEBI:49883"/>
        <note>4Fe-4S-S-AdoMet</note>
    </ligand>
</feature>
<evidence type="ECO:0000256" key="8">
    <source>
        <dbReference type="HAMAP-Rule" id="MF_00660"/>
    </source>
</evidence>
<organism evidence="10 11">
    <name type="scientific">Candidatus Nitrospira kreftii</name>
    <dbReference type="NCBI Taxonomy" id="2652173"/>
    <lineage>
        <taxon>Bacteria</taxon>
        <taxon>Pseudomonadati</taxon>
        <taxon>Nitrospirota</taxon>
        <taxon>Nitrospiria</taxon>
        <taxon>Nitrospirales</taxon>
        <taxon>Nitrospiraceae</taxon>
        <taxon>Nitrospira</taxon>
    </lineage>
</organism>
<feature type="domain" description="Radical SAM core" evidence="9">
    <location>
        <begin position="4"/>
        <end position="220"/>
    </location>
</feature>
<dbReference type="InterPro" id="IPR023885">
    <property type="entry name" value="4Fe4S-binding_SPASM_dom"/>
</dbReference>
<evidence type="ECO:0000256" key="4">
    <source>
        <dbReference type="ARBA" id="ARBA00022905"/>
    </source>
</evidence>
<keyword evidence="5 8" id="KW-0560">Oxidoreductase</keyword>
<keyword evidence="3 8" id="KW-0479">Metal-binding</keyword>
<proteinExistence type="inferred from homology"/>
<dbReference type="InterPro" id="IPR013785">
    <property type="entry name" value="Aldolase_TIM"/>
</dbReference>
<comment type="cofactor">
    <cofactor evidence="8">
        <name>[4Fe-4S] cluster</name>
        <dbReference type="ChEBI" id="CHEBI:49883"/>
    </cofactor>
    <text evidence="8">Binds 1 [4Fe-4S] cluster. The cluster is coordinated with 3 cysteines and an exchangeable S-adenosyl-L-methionine.</text>
</comment>
<dbReference type="UniPathway" id="UPA00539"/>
<comment type="similarity">
    <text evidence="8">Belongs to the radical SAM superfamily. PqqE family.</text>
</comment>
<dbReference type="SFLD" id="SFLDS00029">
    <property type="entry name" value="Radical_SAM"/>
    <property type="match status" value="1"/>
</dbReference>
<comment type="function">
    <text evidence="8">Catalyzes the cross-linking of a glutamate residue and a tyrosine residue in the PqqA protein as part of the biosynthesis of pyrroloquinoline quinone (PQQ).</text>
</comment>
<evidence type="ECO:0000313" key="10">
    <source>
        <dbReference type="EMBL" id="QPD04552.1"/>
    </source>
</evidence>
<gene>
    <name evidence="8" type="primary">pqqE</name>
    <name evidence="10" type="ORF">Nkreftii_002326</name>
</gene>
<dbReference type="InterPro" id="IPR017200">
    <property type="entry name" value="PqqE-like"/>
</dbReference>
<dbReference type="EMBL" id="CP047423">
    <property type="protein sequence ID" value="QPD04552.1"/>
    <property type="molecule type" value="Genomic_DNA"/>
</dbReference>
<sequence length="367" mass="41297">MNNEYRPYTLIAELTYRCPLHCPYCSNPSDLAAQGNEIDADTWIRVFHEAEELGVVQLNLTGGEPLLRDDLEVLVEEARKLDLYTNLITSGVPLTFERLSRLRALGLDSVQISIQSTRQSVSDRIAGTSSFSRKLDAMRWVTSLELPLTLNVVLHRENISEIEELIALAERVSADRLELANTQYLGWALKNRAALLPTREQLDQARTIAAAAKARLRGHMEVLFVTPDYYTEYPKSCMDGWGRRFIVVNPEGLALPCHLAHTIPGLRFEHVTQRPLMDIWHHSSGFNRFRGDEWLSDPCKTCERRAIDFGGCRCQAFHLIGDAGMPDPACSLVPGHDVIESARTQAVRGAGIPVLFEHRTGERHSSR</sequence>
<dbReference type="NCBIfam" id="TIGR04085">
    <property type="entry name" value="rSAM_more_4Fe4S"/>
    <property type="match status" value="1"/>
</dbReference>
<evidence type="ECO:0000256" key="1">
    <source>
        <dbReference type="ARBA" id="ARBA00022485"/>
    </source>
</evidence>
<dbReference type="InterPro" id="IPR006638">
    <property type="entry name" value="Elp3/MiaA/NifB-like_rSAM"/>
</dbReference>
<evidence type="ECO:0000256" key="3">
    <source>
        <dbReference type="ARBA" id="ARBA00022723"/>
    </source>
</evidence>
<dbReference type="SMART" id="SM00729">
    <property type="entry name" value="Elp3"/>
    <property type="match status" value="1"/>
</dbReference>
<dbReference type="SFLD" id="SFLDG01067">
    <property type="entry name" value="SPASM/twitch_domain_containing"/>
    <property type="match status" value="1"/>
</dbReference>
<comment type="subunit">
    <text evidence="8">Interacts with PqqD. The interaction is necessary for activity of PqqE.</text>
</comment>
<dbReference type="GO" id="GO:0018189">
    <property type="term" value="P:pyrroloquinoline quinone biosynthetic process"/>
    <property type="evidence" value="ECO:0007669"/>
    <property type="project" value="UniProtKB-UniRule"/>
</dbReference>
<evidence type="ECO:0000313" key="11">
    <source>
        <dbReference type="Proteomes" id="UP000593737"/>
    </source>
</evidence>
<dbReference type="Proteomes" id="UP000593737">
    <property type="component" value="Chromosome"/>
</dbReference>
<dbReference type="HAMAP" id="MF_00660">
    <property type="entry name" value="PqqE"/>
    <property type="match status" value="1"/>
</dbReference>
<comment type="catalytic activity">
    <reaction evidence="8">
        <text>[PQQ precursor protein] + S-adenosyl-L-methionine = E-Y cross-linked-[PQQ precursor protein] + 5'-deoxyadenosine + L-methionine + H(+)</text>
        <dbReference type="Rhea" id="RHEA:56836"/>
        <dbReference type="Rhea" id="RHEA-COMP:14800"/>
        <dbReference type="Rhea" id="RHEA-COMP:14801"/>
        <dbReference type="ChEBI" id="CHEBI:15378"/>
        <dbReference type="ChEBI" id="CHEBI:17319"/>
        <dbReference type="ChEBI" id="CHEBI:57844"/>
        <dbReference type="ChEBI" id="CHEBI:59789"/>
        <dbReference type="ChEBI" id="CHEBI:141026"/>
        <dbReference type="ChEBI" id="CHEBI:141027"/>
        <dbReference type="EC" id="1.21.98.4"/>
    </reaction>
</comment>
<dbReference type="SFLD" id="SFLDG01386">
    <property type="entry name" value="main_SPASM_domain-containing"/>
    <property type="match status" value="1"/>
</dbReference>
<dbReference type="Pfam" id="PF04055">
    <property type="entry name" value="Radical_SAM"/>
    <property type="match status" value="1"/>
</dbReference>
<keyword evidence="4 8" id="KW-0884">PQQ biosynthesis</keyword>
<dbReference type="AlphaFoldDB" id="A0A7S8FEX9"/>
<dbReference type="GO" id="GO:0005506">
    <property type="term" value="F:iron ion binding"/>
    <property type="evidence" value="ECO:0007669"/>
    <property type="project" value="UniProtKB-UniRule"/>
</dbReference>
<dbReference type="NCBIfam" id="TIGR02109">
    <property type="entry name" value="PQQ_syn_pqqE"/>
    <property type="match status" value="1"/>
</dbReference>
<evidence type="ECO:0000256" key="6">
    <source>
        <dbReference type="ARBA" id="ARBA00023004"/>
    </source>
</evidence>
<dbReference type="GO" id="GO:0051539">
    <property type="term" value="F:4 iron, 4 sulfur cluster binding"/>
    <property type="evidence" value="ECO:0007669"/>
    <property type="project" value="UniProtKB-KW"/>
</dbReference>
<evidence type="ECO:0000256" key="7">
    <source>
        <dbReference type="ARBA" id="ARBA00023014"/>
    </source>
</evidence>
<dbReference type="CDD" id="cd01335">
    <property type="entry name" value="Radical_SAM"/>
    <property type="match status" value="1"/>
</dbReference>
<dbReference type="GO" id="GO:0009975">
    <property type="term" value="F:cyclase activity"/>
    <property type="evidence" value="ECO:0007669"/>
    <property type="project" value="UniProtKB-UniRule"/>
</dbReference>
<dbReference type="PANTHER" id="PTHR11228">
    <property type="entry name" value="RADICAL SAM DOMAIN PROTEIN"/>
    <property type="match status" value="1"/>
</dbReference>
<evidence type="ECO:0000256" key="5">
    <source>
        <dbReference type="ARBA" id="ARBA00023002"/>
    </source>
</evidence>
<dbReference type="InterPro" id="IPR007197">
    <property type="entry name" value="rSAM"/>
</dbReference>
<dbReference type="PANTHER" id="PTHR11228:SF7">
    <property type="entry name" value="PQQA PEPTIDE CYCLASE"/>
    <property type="match status" value="1"/>
</dbReference>
<keyword evidence="2 8" id="KW-0949">S-adenosyl-L-methionine</keyword>
<evidence type="ECO:0000256" key="2">
    <source>
        <dbReference type="ARBA" id="ARBA00022691"/>
    </source>
</evidence>
<evidence type="ECO:0000259" key="9">
    <source>
        <dbReference type="PROSITE" id="PS51918"/>
    </source>
</evidence>
<protein>
    <recommendedName>
        <fullName evidence="8">PqqA peptide cyclase</fullName>
        <ecNumber evidence="8">1.21.98.4</ecNumber>
    </recommendedName>
    <alternativeName>
        <fullName evidence="8">Coenzyme PQQ synthesis protein E</fullName>
    </alternativeName>
</protein>
<keyword evidence="7 8" id="KW-0411">Iron-sulfur</keyword>
<dbReference type="KEGG" id="nkf:Nkreftii_002326"/>
<dbReference type="InterPro" id="IPR011843">
    <property type="entry name" value="PQQ_synth_PqqE_bac"/>
</dbReference>
<dbReference type="Gene3D" id="3.20.20.70">
    <property type="entry name" value="Aldolase class I"/>
    <property type="match status" value="1"/>
</dbReference>
<dbReference type="GO" id="GO:0016491">
    <property type="term" value="F:oxidoreductase activity"/>
    <property type="evidence" value="ECO:0007669"/>
    <property type="project" value="UniProtKB-KW"/>
</dbReference>
<feature type="binding site" evidence="8">
    <location>
        <position position="22"/>
    </location>
    <ligand>
        <name>[4Fe-4S] cluster</name>
        <dbReference type="ChEBI" id="CHEBI:49883"/>
        <note>4Fe-4S-S-AdoMet</note>
    </ligand>
</feature>
<keyword evidence="1 8" id="KW-0004">4Fe-4S</keyword>
<comment type="pathway">
    <text evidence="8">Cofactor biosynthesis; pyrroloquinoline quinone biosynthesis.</text>
</comment>
<dbReference type="InterPro" id="IPR058240">
    <property type="entry name" value="rSAM_sf"/>
</dbReference>
<keyword evidence="6 8" id="KW-0408">Iron</keyword>
<dbReference type="SUPFAM" id="SSF102114">
    <property type="entry name" value="Radical SAM enzymes"/>
    <property type="match status" value="1"/>
</dbReference>
<name>A0A7S8FEX9_9BACT</name>
<dbReference type="GO" id="GO:1904047">
    <property type="term" value="F:S-adenosyl-L-methionine binding"/>
    <property type="evidence" value="ECO:0007669"/>
    <property type="project" value="UniProtKB-UniRule"/>
</dbReference>
<feature type="binding site" evidence="8">
    <location>
        <position position="18"/>
    </location>
    <ligand>
        <name>[4Fe-4S] cluster</name>
        <dbReference type="ChEBI" id="CHEBI:49883"/>
        <note>4Fe-4S-S-AdoMet</note>
    </ligand>
</feature>
<dbReference type="InterPro" id="IPR050377">
    <property type="entry name" value="Radical_SAM_PqqE_MftC-like"/>
</dbReference>
<dbReference type="PROSITE" id="PS51918">
    <property type="entry name" value="RADICAL_SAM"/>
    <property type="match status" value="1"/>
</dbReference>
<dbReference type="SFLD" id="SFLDF00280">
    <property type="entry name" value="coenzyme_PQQ_synthesis_protein"/>
    <property type="match status" value="1"/>
</dbReference>
<dbReference type="PIRSF" id="PIRSF037420">
    <property type="entry name" value="PQQ_syn_pqqE"/>
    <property type="match status" value="1"/>
</dbReference>
<reference evidence="10 11" key="1">
    <citation type="journal article" date="2020" name="ISME J.">
        <title>Enrichment and physiological characterization of a novel comammox Nitrospira indicates ammonium inhibition of complete nitrification.</title>
        <authorList>
            <person name="Sakoula D."/>
            <person name="Koch H."/>
            <person name="Frank J."/>
            <person name="Jetten M.S.M."/>
            <person name="van Kessel M.A.H.J."/>
            <person name="Lucker S."/>
        </authorList>
    </citation>
    <scope>NUCLEOTIDE SEQUENCE [LARGE SCALE GENOMIC DNA]</scope>
    <source>
        <strain evidence="10">Comreactor17</strain>
    </source>
</reference>
<dbReference type="Pfam" id="PF13186">
    <property type="entry name" value="SPASM"/>
    <property type="match status" value="1"/>
</dbReference>
<dbReference type="EC" id="1.21.98.4" evidence="8"/>
<accession>A0A7S8FEX9</accession>